<dbReference type="AlphaFoldDB" id="A0A1M7KT60"/>
<gene>
    <name evidence="3" type="ORF">SAMN05444171_0466</name>
</gene>
<protein>
    <submittedName>
        <fullName evidence="3">Uncharacterized protein</fullName>
    </submittedName>
</protein>
<keyword evidence="2" id="KW-0812">Transmembrane</keyword>
<sequence>MFEIGIFSLIVLAVSYWAILWVMGRREDVLHGEFVKADAQPGEPVRVTFPEQRVRPVFPDRPAIPDRPTIPERQSFPDRPAFPQRPSLPERSALTERPVLTERTALPERPVQATVPEQAAFRPERLEQLLASIKQDLNQLVQK</sequence>
<evidence type="ECO:0000313" key="4">
    <source>
        <dbReference type="Proteomes" id="UP000183208"/>
    </source>
</evidence>
<evidence type="ECO:0000313" key="3">
    <source>
        <dbReference type="EMBL" id="SEC01971.1"/>
    </source>
</evidence>
<dbReference type="RefSeq" id="WP_074815027.1">
    <property type="nucleotide sequence ID" value="NZ_FNTI01000001.1"/>
</dbReference>
<accession>A0A1M7KT60</accession>
<evidence type="ECO:0000256" key="2">
    <source>
        <dbReference type="SAM" id="Phobius"/>
    </source>
</evidence>
<organism evidence="3 4">
    <name type="scientific">Bradyrhizobium lablabi</name>
    <dbReference type="NCBI Taxonomy" id="722472"/>
    <lineage>
        <taxon>Bacteria</taxon>
        <taxon>Pseudomonadati</taxon>
        <taxon>Pseudomonadota</taxon>
        <taxon>Alphaproteobacteria</taxon>
        <taxon>Hyphomicrobiales</taxon>
        <taxon>Nitrobacteraceae</taxon>
        <taxon>Bradyrhizobium</taxon>
    </lineage>
</organism>
<dbReference type="Proteomes" id="UP000183208">
    <property type="component" value="Unassembled WGS sequence"/>
</dbReference>
<name>A0A1M7KT60_9BRAD</name>
<keyword evidence="2" id="KW-1133">Transmembrane helix</keyword>
<evidence type="ECO:0000256" key="1">
    <source>
        <dbReference type="SAM" id="MobiDB-lite"/>
    </source>
</evidence>
<dbReference type="OrthoDB" id="8250919at2"/>
<feature type="transmembrane region" description="Helical" evidence="2">
    <location>
        <begin position="6"/>
        <end position="24"/>
    </location>
</feature>
<feature type="region of interest" description="Disordered" evidence="1">
    <location>
        <begin position="57"/>
        <end position="98"/>
    </location>
</feature>
<proteinExistence type="predicted"/>
<keyword evidence="2" id="KW-0472">Membrane</keyword>
<reference evidence="3 4" key="1">
    <citation type="submission" date="2016-10" db="EMBL/GenBank/DDBJ databases">
        <authorList>
            <person name="de Groot N.N."/>
        </authorList>
    </citation>
    <scope>NUCLEOTIDE SEQUENCE [LARGE SCALE GENOMIC DNA]</scope>
    <source>
        <strain evidence="3 4">GAS522</strain>
    </source>
</reference>
<dbReference type="EMBL" id="FNTI01000001">
    <property type="protein sequence ID" value="SEC01971.1"/>
    <property type="molecule type" value="Genomic_DNA"/>
</dbReference>